<evidence type="ECO:0000313" key="7">
    <source>
        <dbReference type="Proteomes" id="UP001157126"/>
    </source>
</evidence>
<organism evidence="6 7">
    <name type="scientific">Mobilicoccus caccae</name>
    <dbReference type="NCBI Taxonomy" id="1859295"/>
    <lineage>
        <taxon>Bacteria</taxon>
        <taxon>Bacillati</taxon>
        <taxon>Actinomycetota</taxon>
        <taxon>Actinomycetes</taxon>
        <taxon>Micrococcales</taxon>
        <taxon>Dermatophilaceae</taxon>
        <taxon>Mobilicoccus</taxon>
    </lineage>
</organism>
<evidence type="ECO:0000256" key="3">
    <source>
        <dbReference type="SAM" id="MobiDB-lite"/>
    </source>
</evidence>
<protein>
    <recommendedName>
        <fullName evidence="8">Acetyl-coenzyme A synthetase</fullName>
    </recommendedName>
</protein>
<evidence type="ECO:0000259" key="5">
    <source>
        <dbReference type="Pfam" id="PF16177"/>
    </source>
</evidence>
<reference evidence="7" key="1">
    <citation type="journal article" date="2019" name="Int. J. Syst. Evol. Microbiol.">
        <title>The Global Catalogue of Microorganisms (GCM) 10K type strain sequencing project: providing services to taxonomists for standard genome sequencing and annotation.</title>
        <authorList>
            <consortium name="The Broad Institute Genomics Platform"/>
            <consortium name="The Broad Institute Genome Sequencing Center for Infectious Disease"/>
            <person name="Wu L."/>
            <person name="Ma J."/>
        </authorList>
    </citation>
    <scope>NUCLEOTIDE SEQUENCE [LARGE SCALE GENOMIC DNA]</scope>
    <source>
        <strain evidence="7">NBRC 113072</strain>
    </source>
</reference>
<evidence type="ECO:0008006" key="8">
    <source>
        <dbReference type="Google" id="ProtNLM"/>
    </source>
</evidence>
<keyword evidence="7" id="KW-1185">Reference proteome</keyword>
<dbReference type="PANTHER" id="PTHR24095:SF14">
    <property type="entry name" value="ACETYL-COENZYME A SYNTHETASE 1"/>
    <property type="match status" value="1"/>
</dbReference>
<feature type="domain" description="Acetyl-coenzyme A synthetase N-terminal" evidence="5">
    <location>
        <begin position="21"/>
        <end position="74"/>
    </location>
</feature>
<evidence type="ECO:0000256" key="1">
    <source>
        <dbReference type="ARBA" id="ARBA00006432"/>
    </source>
</evidence>
<dbReference type="InterPro" id="IPR000873">
    <property type="entry name" value="AMP-dep_synth/lig_dom"/>
</dbReference>
<dbReference type="Gene3D" id="3.40.50.12780">
    <property type="entry name" value="N-terminal domain of ligase-like"/>
    <property type="match status" value="1"/>
</dbReference>
<keyword evidence="2" id="KW-0007">Acetylation</keyword>
<name>A0ABQ6IM75_9MICO</name>
<dbReference type="EMBL" id="BSUO01000001">
    <property type="protein sequence ID" value="GMA38297.1"/>
    <property type="molecule type" value="Genomic_DNA"/>
</dbReference>
<feature type="compositionally biased region" description="Low complexity" evidence="3">
    <location>
        <begin position="366"/>
        <end position="405"/>
    </location>
</feature>
<accession>A0ABQ6IM75</accession>
<comment type="caution">
    <text evidence="6">The sequence shown here is derived from an EMBL/GenBank/DDBJ whole genome shotgun (WGS) entry which is preliminary data.</text>
</comment>
<evidence type="ECO:0000256" key="2">
    <source>
        <dbReference type="ARBA" id="ARBA00022990"/>
    </source>
</evidence>
<feature type="domain" description="AMP-dependent synthetase/ligase" evidence="4">
    <location>
        <begin position="81"/>
        <end position="364"/>
    </location>
</feature>
<dbReference type="InterPro" id="IPR020845">
    <property type="entry name" value="AMP-binding_CS"/>
</dbReference>
<evidence type="ECO:0000313" key="6">
    <source>
        <dbReference type="EMBL" id="GMA38297.1"/>
    </source>
</evidence>
<comment type="similarity">
    <text evidence="1">Belongs to the ATP-dependent AMP-binding enzyme family.</text>
</comment>
<proteinExistence type="inferred from homology"/>
<dbReference type="SUPFAM" id="SSF56801">
    <property type="entry name" value="Acetyl-CoA synthetase-like"/>
    <property type="match status" value="1"/>
</dbReference>
<evidence type="ECO:0000259" key="4">
    <source>
        <dbReference type="Pfam" id="PF00501"/>
    </source>
</evidence>
<dbReference type="Proteomes" id="UP001157126">
    <property type="component" value="Unassembled WGS sequence"/>
</dbReference>
<gene>
    <name evidence="6" type="ORF">GCM10025883_03420</name>
</gene>
<dbReference type="InterPro" id="IPR042099">
    <property type="entry name" value="ANL_N_sf"/>
</dbReference>
<sequence>MTDASYAPTQEFTAQANGTADLFTAAETDFEGFWADQARRYVTWSKDFDQTLDWSGAPFAKWFVGGELNVAHNCVDRHVEAGNGDRVAIHFEGAEGDTQTITYADLQKKVCQAANALTELGVSTGDRVAIYLPMIPEAIVAMLACARLGAPHSVVFGGFSSDAIKSRIADAEAKVVITADGQYRKGKSAPLKEAVDTAVSAEDSPIEHVLVVKRTGGDVQWNDKDVWWHEVVDRQSAEHEAQPMDSEHPLFILYTSGTTGKPKGILHTSGGYLTQVAYTNSVVHDVHPETDVYWCTADIGWVTGHSYLVYGPLANGATQVVYEGTPDYPHQGRWWEIVDKYKVSVLYTAPTAIRACMKWGPRSRRSTTSPASGSSAAWASPSTPRPGAGTARTSAAARPPSSTRGGRPRPARS</sequence>
<dbReference type="InterPro" id="IPR032387">
    <property type="entry name" value="ACAS_N"/>
</dbReference>
<dbReference type="PROSITE" id="PS00455">
    <property type="entry name" value="AMP_BINDING"/>
    <property type="match status" value="1"/>
</dbReference>
<dbReference type="Pfam" id="PF16177">
    <property type="entry name" value="ACAS_N"/>
    <property type="match status" value="1"/>
</dbReference>
<dbReference type="Pfam" id="PF00501">
    <property type="entry name" value="AMP-binding"/>
    <property type="match status" value="1"/>
</dbReference>
<dbReference type="PANTHER" id="PTHR24095">
    <property type="entry name" value="ACETYL-COENZYME A SYNTHETASE"/>
    <property type="match status" value="1"/>
</dbReference>
<feature type="region of interest" description="Disordered" evidence="3">
    <location>
        <begin position="360"/>
        <end position="413"/>
    </location>
</feature>